<dbReference type="InterPro" id="IPR027417">
    <property type="entry name" value="P-loop_NTPase"/>
</dbReference>
<proteinExistence type="predicted"/>
<dbReference type="InterPro" id="IPR043128">
    <property type="entry name" value="Rev_trsase/Diguanyl_cyclase"/>
</dbReference>
<dbReference type="Gene3D" id="3.30.70.270">
    <property type="match status" value="1"/>
</dbReference>
<dbReference type="RefSeq" id="WP_072831983.1">
    <property type="nucleotide sequence ID" value="NZ_FQXP01000007.1"/>
</dbReference>
<evidence type="ECO:0000313" key="3">
    <source>
        <dbReference type="EMBL" id="SHH96280.1"/>
    </source>
</evidence>
<dbReference type="PROSITE" id="PS50887">
    <property type="entry name" value="GGDEF"/>
    <property type="match status" value="1"/>
</dbReference>
<dbReference type="GO" id="GO:0052621">
    <property type="term" value="F:diguanylate cyclase activity"/>
    <property type="evidence" value="ECO:0007669"/>
    <property type="project" value="TreeGrafter"/>
</dbReference>
<organism evidence="3 4">
    <name type="scientific">Clostridium collagenovorans DSM 3089</name>
    <dbReference type="NCBI Taxonomy" id="1121306"/>
    <lineage>
        <taxon>Bacteria</taxon>
        <taxon>Bacillati</taxon>
        <taxon>Bacillota</taxon>
        <taxon>Clostridia</taxon>
        <taxon>Eubacteriales</taxon>
        <taxon>Clostridiaceae</taxon>
        <taxon>Clostridium</taxon>
    </lineage>
</organism>
<dbReference type="OrthoDB" id="9805474at2"/>
<dbReference type="InterPro" id="IPR050469">
    <property type="entry name" value="Diguanylate_Cyclase"/>
</dbReference>
<dbReference type="Pfam" id="PF00990">
    <property type="entry name" value="GGDEF"/>
    <property type="match status" value="1"/>
</dbReference>
<dbReference type="PANTHER" id="PTHR45138:SF9">
    <property type="entry name" value="DIGUANYLATE CYCLASE DGCM-RELATED"/>
    <property type="match status" value="1"/>
</dbReference>
<name>A0A1M5X8X8_9CLOT</name>
<dbReference type="Gene3D" id="3.40.50.300">
    <property type="entry name" value="P-loop containing nucleotide triphosphate hydrolases"/>
    <property type="match status" value="1"/>
</dbReference>
<dbReference type="InterPro" id="IPR003593">
    <property type="entry name" value="AAA+_ATPase"/>
</dbReference>
<dbReference type="Pfam" id="PF13191">
    <property type="entry name" value="AAA_16"/>
    <property type="match status" value="1"/>
</dbReference>
<dbReference type="PANTHER" id="PTHR45138">
    <property type="entry name" value="REGULATORY COMPONENTS OF SENSORY TRANSDUCTION SYSTEM"/>
    <property type="match status" value="1"/>
</dbReference>
<dbReference type="InterPro" id="IPR011990">
    <property type="entry name" value="TPR-like_helical_dom_sf"/>
</dbReference>
<reference evidence="3 4" key="1">
    <citation type="submission" date="2016-11" db="EMBL/GenBank/DDBJ databases">
        <authorList>
            <person name="Jaros S."/>
            <person name="Januszkiewicz K."/>
            <person name="Wedrychowicz H."/>
        </authorList>
    </citation>
    <scope>NUCLEOTIDE SEQUENCE [LARGE SCALE GENOMIC DNA]</scope>
    <source>
        <strain evidence="3 4">DSM 3089</strain>
    </source>
</reference>
<gene>
    <name evidence="3" type="ORF">SAMN02745196_02118</name>
</gene>
<dbReference type="SUPFAM" id="SSF48452">
    <property type="entry name" value="TPR-like"/>
    <property type="match status" value="2"/>
</dbReference>
<protein>
    <submittedName>
        <fullName evidence="3">Diguanylate cyclase (GGDEF) domain-containing protein</fullName>
    </submittedName>
</protein>
<dbReference type="SMART" id="SM00267">
    <property type="entry name" value="GGDEF"/>
    <property type="match status" value="1"/>
</dbReference>
<dbReference type="InterPro" id="IPR041664">
    <property type="entry name" value="AAA_16"/>
</dbReference>
<dbReference type="EMBL" id="FQXP01000007">
    <property type="protein sequence ID" value="SHH96280.1"/>
    <property type="molecule type" value="Genomic_DNA"/>
</dbReference>
<dbReference type="SMART" id="SM00028">
    <property type="entry name" value="TPR"/>
    <property type="match status" value="6"/>
</dbReference>
<dbReference type="Proteomes" id="UP000184526">
    <property type="component" value="Unassembled WGS sequence"/>
</dbReference>
<comment type="subcellular location">
    <subcellularLocation>
        <location evidence="1">Membrane</location>
        <topology evidence="1">Single-pass membrane protein</topology>
    </subcellularLocation>
</comment>
<dbReference type="SUPFAM" id="SSF55073">
    <property type="entry name" value="Nucleotide cyclase"/>
    <property type="match status" value="1"/>
</dbReference>
<dbReference type="GO" id="GO:1902201">
    <property type="term" value="P:negative regulation of bacterial-type flagellum-dependent cell motility"/>
    <property type="evidence" value="ECO:0007669"/>
    <property type="project" value="TreeGrafter"/>
</dbReference>
<feature type="domain" description="GGDEF" evidence="2">
    <location>
        <begin position="1462"/>
        <end position="1593"/>
    </location>
</feature>
<evidence type="ECO:0000256" key="1">
    <source>
        <dbReference type="ARBA" id="ARBA00004167"/>
    </source>
</evidence>
<sequence>MQVINSKFRTIKLLEHNPGISSYLVADIKNNNQAYQFNTINEEYIKLDIINNCINEFMSLKNLDTSGMKKIHHFGIINNIDNKRYSEEIYYYTSDYYENIENIKSIISTISFDEGLDIIMGVCKSINYVHLMEKSYGALNLQNILLRQEANKYKVILQDIVTANISRYLTNDDIDYLFIPKKQISSRYKDIYGIGVLILCILNNGNIDKVKSDLKYIQENSSIDFKVDNNHKVLYDVAFKIINLSHNKMDMTINNIIDYVNLHLSKNYSKLEVEELSKLNFNIDLVGRKDITESIFETYNNFKNGDYLGKVLLIHGSSGIGKTALLRNIAYKLRLMRGNVFEYISLNNNLKELSDTPLVEILKQMVIQSPKELVDKYIYDLGKLVPGLIGTNMVSATGRVREEENLRLITRISYFINDFAKKQSIVIVIDNLQRLNKLSLMIIESLLSLKNRNILFVGSYSDNEYSNNSNFSKLFLNKESNFKIKLIELNGLNLNETREMIYRIINSRSLSDKLLENIYESTKGNPLFISEIIKNIFNNDIININENGEWIQSSKGYKQYIFSNMDQIVLSQINNINEYQRTILNDFCIFKDKVDVNILYHICDLEKHVVENEILRLIAQGIIYFVEDDREKQYRFFNTYLKDTLYKNISSEIKCNKHFKIAIILEGKYLQGDEAVIDEVIYHFDGAKDRKNTVKYLMVKATKLIELRKHDEAIKVLNIANYKQGDFIDEVKFEILAKLGELYYGYNKMNCAISIYSRLQTYLSEYYDSKYMVEALSMLANIYMWSNEMEKAEDYIQEAETLAEQEGYVEPLIEIITIKANLYFLRQRYKELQDICDKALVLCGDKYEKQKCDFYNIRGLSFLERSMLDKSIRDFEECLKFCELTQNTSVMIRALNNLGVVHGDFYGDIETAMYYYKIASDESKASGSLSFHVCCEYNRASYYYIDNDIHAALEILNGVMNLVEAKLVDMDFYYGYLLVCNVNLKCCNYREAQKYFKRYLCDADGKALDKRNLGEVFMQRAYYYFCMGDMENALKFIDEALEYLKVDKSCIKWQSLIYKEVISIALGKDVNDAIEKIKDTCNFITSINQKASLLSMAINELISKDEFHKARELFSLLITLDESKINKMNNVWLLYLKGVFEKDISKAIDYLNSCLETSSDIEVISIKWKAAIQLAKYYSEEKRINETHFCYINAFEIMKKVLKYVPDEYKVSYAKRMPMQRVFDILYNDKEADLNNLSDINRVLRLNNKHKIMRNLDFLNYTRNIYNADIPDESKGLEDVILNLGSNETYNMHLINSHISYISLASRSIILFRNYDDNYEVLACSRSNKDISNIIPILERCENTKEVELRNLEDTYINKYLCIPILMEDKDMRLSKDKRSRKGCYKSVVVGHIYMETDRLIDSFDKYTINQCKKLSKIIGIIIDGIRLKHESSIDKLTGAYTRKYLESNLKQYLQESKEINSSLSIVMVDLDRFRNINDTYGHQAGDKALHNLSRLVLDNIRYTDTLGRYGGEEFVIILPNTNAEEAYIVAEKLRRKIASSNILSIKQRVTCSMGIASYPEHGLWMNELFSKADKALYLAKEQGRNKTLVWKEEYDKRAKRANKFSGIITDNKQVNENNMQTLVELLNLPYDIEDKNERLVAFLDKVLERVEGETITYFRVRDKKIDQVMSRNNKKGYSLGIQFDQNLIINALEKGEGTYTIDWNNVSNTDKLSGVPLWKSIMLVPIKTLSNSITAILYLTVDIKDKEFNFEDFNLVQLLSRLLHGIG</sequence>
<dbReference type="SUPFAM" id="SSF52540">
    <property type="entry name" value="P-loop containing nucleoside triphosphate hydrolases"/>
    <property type="match status" value="1"/>
</dbReference>
<dbReference type="InterPro" id="IPR011009">
    <property type="entry name" value="Kinase-like_dom_sf"/>
</dbReference>
<dbReference type="NCBIfam" id="TIGR00254">
    <property type="entry name" value="GGDEF"/>
    <property type="match status" value="1"/>
</dbReference>
<dbReference type="Gene3D" id="1.25.40.10">
    <property type="entry name" value="Tetratricopeptide repeat domain"/>
    <property type="match status" value="3"/>
</dbReference>
<dbReference type="SUPFAM" id="SSF56112">
    <property type="entry name" value="Protein kinase-like (PK-like)"/>
    <property type="match status" value="1"/>
</dbReference>
<dbReference type="InterPro" id="IPR019734">
    <property type="entry name" value="TPR_rpt"/>
</dbReference>
<keyword evidence="4" id="KW-1185">Reference proteome</keyword>
<dbReference type="GO" id="GO:0043709">
    <property type="term" value="P:cell adhesion involved in single-species biofilm formation"/>
    <property type="evidence" value="ECO:0007669"/>
    <property type="project" value="TreeGrafter"/>
</dbReference>
<dbReference type="CDD" id="cd01949">
    <property type="entry name" value="GGDEF"/>
    <property type="match status" value="1"/>
</dbReference>
<dbReference type="InterPro" id="IPR000160">
    <property type="entry name" value="GGDEF_dom"/>
</dbReference>
<dbReference type="InterPro" id="IPR029787">
    <property type="entry name" value="Nucleotide_cyclase"/>
</dbReference>
<evidence type="ECO:0000259" key="2">
    <source>
        <dbReference type="PROSITE" id="PS50887"/>
    </source>
</evidence>
<dbReference type="FunFam" id="3.30.70.270:FF:000001">
    <property type="entry name" value="Diguanylate cyclase domain protein"/>
    <property type="match status" value="1"/>
</dbReference>
<dbReference type="SMART" id="SM00382">
    <property type="entry name" value="AAA"/>
    <property type="match status" value="1"/>
</dbReference>
<dbReference type="STRING" id="1121306.SAMN02745196_02118"/>
<evidence type="ECO:0000313" key="4">
    <source>
        <dbReference type="Proteomes" id="UP000184526"/>
    </source>
</evidence>
<dbReference type="GO" id="GO:0005886">
    <property type="term" value="C:plasma membrane"/>
    <property type="evidence" value="ECO:0007669"/>
    <property type="project" value="TreeGrafter"/>
</dbReference>
<accession>A0A1M5X8X8</accession>